<comment type="function">
    <text evidence="1 9">This protein is a component of the acetyl coenzyme A carboxylase complex; first, biotin carboxylase catalyzes the carboxylation of the carrier protein and then the transcarboxylase transfers the carboxyl group to form malonyl-CoA.</text>
</comment>
<evidence type="ECO:0000256" key="4">
    <source>
        <dbReference type="ARBA" id="ARBA00022516"/>
    </source>
</evidence>
<evidence type="ECO:0000256" key="7">
    <source>
        <dbReference type="ARBA" id="ARBA00023160"/>
    </source>
</evidence>
<evidence type="ECO:0000256" key="2">
    <source>
        <dbReference type="ARBA" id="ARBA00005194"/>
    </source>
</evidence>
<dbReference type="InterPro" id="IPR000089">
    <property type="entry name" value="Biotin_lipoyl"/>
</dbReference>
<keyword evidence="7 9" id="KW-0275">Fatty acid biosynthesis</keyword>
<accession>A0A365YU47</accession>
<dbReference type="NCBIfam" id="TIGR00531">
    <property type="entry name" value="BCCP"/>
    <property type="match status" value="1"/>
</dbReference>
<organism evidence="11 12">
    <name type="scientific">Novacetimonas cocois</name>
    <dbReference type="NCBI Taxonomy" id="1747507"/>
    <lineage>
        <taxon>Bacteria</taxon>
        <taxon>Pseudomonadati</taxon>
        <taxon>Pseudomonadota</taxon>
        <taxon>Alphaproteobacteria</taxon>
        <taxon>Acetobacterales</taxon>
        <taxon>Acetobacteraceae</taxon>
        <taxon>Novacetimonas</taxon>
    </lineage>
</organism>
<reference evidence="11 12" key="1">
    <citation type="submission" date="2018-05" db="EMBL/GenBank/DDBJ databases">
        <title>Komagataeibacter cocois sp. nov., for a novel cellulose- producing strain isolated from coconut milk.</title>
        <authorList>
            <person name="Liu L."/>
            <person name="Wang Y."/>
            <person name="Liu S."/>
            <person name="Bi J."/>
            <person name="Chen H."/>
            <person name="Deng J."/>
            <person name="Zhang C."/>
            <person name="Hu Q."/>
            <person name="Li C."/>
        </authorList>
    </citation>
    <scope>NUCLEOTIDE SEQUENCE [LARGE SCALE GENOMIC DNA]</scope>
    <source>
        <strain evidence="11 12">WE7</strain>
    </source>
</reference>
<dbReference type="RefSeq" id="WP_113596266.1">
    <property type="nucleotide sequence ID" value="NZ_QEXL01000012.1"/>
</dbReference>
<keyword evidence="8 9" id="KW-0092">Biotin</keyword>
<comment type="pathway">
    <text evidence="2 9">Lipid metabolism; fatty acid biosynthesis.</text>
</comment>
<sequence>MSRLLVDADAIRALAEILTETGLTEIEIAEKDSRVRVVRAAPAATHAVAAPAPVAPVAPVVAAPAVPAAPADLSKHPGAVTSPMVGVAYLTPDPSSPPFVTEGQQVTAGQTLMLIEAMKTFNQIKAPRAGTLTKILVPSGEPVEYGEVLAIIE</sequence>
<dbReference type="Pfam" id="PF00364">
    <property type="entry name" value="Biotin_lipoyl"/>
    <property type="match status" value="1"/>
</dbReference>
<dbReference type="PROSITE" id="PS00188">
    <property type="entry name" value="BIOTIN"/>
    <property type="match status" value="1"/>
</dbReference>
<dbReference type="AlphaFoldDB" id="A0A365YU47"/>
<dbReference type="CDD" id="cd06850">
    <property type="entry name" value="biotinyl_domain"/>
    <property type="match status" value="1"/>
</dbReference>
<dbReference type="Proteomes" id="UP000252680">
    <property type="component" value="Unassembled WGS sequence"/>
</dbReference>
<dbReference type="GO" id="GO:0003989">
    <property type="term" value="F:acetyl-CoA carboxylase activity"/>
    <property type="evidence" value="ECO:0007669"/>
    <property type="project" value="InterPro"/>
</dbReference>
<dbReference type="EMBL" id="QEXL01000012">
    <property type="protein sequence ID" value="RBM06370.1"/>
    <property type="molecule type" value="Genomic_DNA"/>
</dbReference>
<dbReference type="PROSITE" id="PS50968">
    <property type="entry name" value="BIOTINYL_LIPOYL"/>
    <property type="match status" value="1"/>
</dbReference>
<name>A0A365YU47_9PROT</name>
<dbReference type="OrthoDB" id="9811735at2"/>
<protein>
    <recommendedName>
        <fullName evidence="3 9">Biotin carboxyl carrier protein of acetyl-CoA carboxylase</fullName>
    </recommendedName>
</protein>
<evidence type="ECO:0000256" key="1">
    <source>
        <dbReference type="ARBA" id="ARBA00003761"/>
    </source>
</evidence>
<evidence type="ECO:0000256" key="3">
    <source>
        <dbReference type="ARBA" id="ARBA00017562"/>
    </source>
</evidence>
<dbReference type="InterPro" id="IPR011053">
    <property type="entry name" value="Single_hybrid_motif"/>
</dbReference>
<keyword evidence="4 9" id="KW-0444">Lipid biosynthesis</keyword>
<evidence type="ECO:0000313" key="12">
    <source>
        <dbReference type="Proteomes" id="UP000252680"/>
    </source>
</evidence>
<dbReference type="PANTHER" id="PTHR45266:SF3">
    <property type="entry name" value="OXALOACETATE DECARBOXYLASE ALPHA CHAIN"/>
    <property type="match status" value="1"/>
</dbReference>
<evidence type="ECO:0000313" key="11">
    <source>
        <dbReference type="EMBL" id="RBM06370.1"/>
    </source>
</evidence>
<evidence type="ECO:0000256" key="8">
    <source>
        <dbReference type="ARBA" id="ARBA00023267"/>
    </source>
</evidence>
<dbReference type="InterPro" id="IPR001882">
    <property type="entry name" value="Biotin_BS"/>
</dbReference>
<comment type="caution">
    <text evidence="11">The sequence shown here is derived from an EMBL/GenBank/DDBJ whole genome shotgun (WGS) entry which is preliminary data.</text>
</comment>
<gene>
    <name evidence="11" type="primary">accB</name>
    <name evidence="11" type="ORF">NJLHNGOC_10290</name>
</gene>
<dbReference type="UniPathway" id="UPA00094"/>
<keyword evidence="6 9" id="KW-0443">Lipid metabolism</keyword>
<keyword evidence="12" id="KW-1185">Reference proteome</keyword>
<dbReference type="SUPFAM" id="SSF51230">
    <property type="entry name" value="Single hybrid motif"/>
    <property type="match status" value="1"/>
</dbReference>
<dbReference type="PRINTS" id="PR01071">
    <property type="entry name" value="ACOABIOTINCC"/>
</dbReference>
<evidence type="ECO:0000256" key="9">
    <source>
        <dbReference type="RuleBase" id="RU364072"/>
    </source>
</evidence>
<dbReference type="InterPro" id="IPR050709">
    <property type="entry name" value="Biotin_Carboxyl_Carrier/Decarb"/>
</dbReference>
<keyword evidence="5 9" id="KW-0276">Fatty acid metabolism</keyword>
<evidence type="ECO:0000256" key="6">
    <source>
        <dbReference type="ARBA" id="ARBA00023098"/>
    </source>
</evidence>
<feature type="domain" description="Lipoyl-binding" evidence="10">
    <location>
        <begin position="77"/>
        <end position="153"/>
    </location>
</feature>
<evidence type="ECO:0000256" key="5">
    <source>
        <dbReference type="ARBA" id="ARBA00022832"/>
    </source>
</evidence>
<evidence type="ECO:0000259" key="10">
    <source>
        <dbReference type="PROSITE" id="PS50968"/>
    </source>
</evidence>
<dbReference type="GO" id="GO:0009317">
    <property type="term" value="C:acetyl-CoA carboxylase complex"/>
    <property type="evidence" value="ECO:0007669"/>
    <property type="project" value="InterPro"/>
</dbReference>
<proteinExistence type="predicted"/>
<dbReference type="Gene3D" id="2.40.50.100">
    <property type="match status" value="1"/>
</dbReference>
<dbReference type="InterPro" id="IPR001249">
    <property type="entry name" value="AcCoA_biotinCC"/>
</dbReference>
<dbReference type="PANTHER" id="PTHR45266">
    <property type="entry name" value="OXALOACETATE DECARBOXYLASE ALPHA CHAIN"/>
    <property type="match status" value="1"/>
</dbReference>
<dbReference type="GO" id="GO:0006633">
    <property type="term" value="P:fatty acid biosynthetic process"/>
    <property type="evidence" value="ECO:0007669"/>
    <property type="project" value="UniProtKB-UniPathway"/>
</dbReference>